<dbReference type="RefSeq" id="WP_131835890.1">
    <property type="nucleotide sequence ID" value="NZ_SMFY01000002.1"/>
</dbReference>
<accession>A0A4R1I7P3</accession>
<keyword evidence="2" id="KW-1185">Reference proteome</keyword>
<organism evidence="1 2">
    <name type="scientific">Ancylobacter aquaticus</name>
    <dbReference type="NCBI Taxonomy" id="100"/>
    <lineage>
        <taxon>Bacteria</taxon>
        <taxon>Pseudomonadati</taxon>
        <taxon>Pseudomonadota</taxon>
        <taxon>Alphaproteobacteria</taxon>
        <taxon>Hyphomicrobiales</taxon>
        <taxon>Xanthobacteraceae</taxon>
        <taxon>Ancylobacter</taxon>
    </lineage>
</organism>
<protein>
    <submittedName>
        <fullName evidence="1">Uncharacterized protein</fullName>
    </submittedName>
</protein>
<comment type="caution">
    <text evidence="1">The sequence shown here is derived from an EMBL/GenBank/DDBJ whole genome shotgun (WGS) entry which is preliminary data.</text>
</comment>
<dbReference type="OrthoDB" id="7363897at2"/>
<sequence length="62" mass="7019">MSHLILTICLLANPGACREERVATQARTALPLECTAAMTEWATQHPAWRVTRWRCGLVERDI</sequence>
<dbReference type="AlphaFoldDB" id="A0A4R1I7P3"/>
<evidence type="ECO:0000313" key="1">
    <source>
        <dbReference type="EMBL" id="TCK28779.1"/>
    </source>
</evidence>
<gene>
    <name evidence="1" type="ORF">EV667_2792</name>
</gene>
<reference evidence="1 2" key="1">
    <citation type="submission" date="2019-03" db="EMBL/GenBank/DDBJ databases">
        <title>Genomic Encyclopedia of Type Strains, Phase IV (KMG-IV): sequencing the most valuable type-strain genomes for metagenomic binning, comparative biology and taxonomic classification.</title>
        <authorList>
            <person name="Goeker M."/>
        </authorList>
    </citation>
    <scope>NUCLEOTIDE SEQUENCE [LARGE SCALE GENOMIC DNA]</scope>
    <source>
        <strain evidence="1 2">DSM 101</strain>
    </source>
</reference>
<dbReference type="Proteomes" id="UP000295030">
    <property type="component" value="Unassembled WGS sequence"/>
</dbReference>
<proteinExistence type="predicted"/>
<evidence type="ECO:0000313" key="2">
    <source>
        <dbReference type="Proteomes" id="UP000295030"/>
    </source>
</evidence>
<dbReference type="EMBL" id="SMFY01000002">
    <property type="protein sequence ID" value="TCK28779.1"/>
    <property type="molecule type" value="Genomic_DNA"/>
</dbReference>
<name>A0A4R1I7P3_ANCAQ</name>